<evidence type="ECO:0000256" key="8">
    <source>
        <dbReference type="ARBA" id="ARBA00023033"/>
    </source>
</evidence>
<dbReference type="InterPro" id="IPR002397">
    <property type="entry name" value="Cyt_P450_B"/>
</dbReference>
<dbReference type="InterPro" id="IPR017972">
    <property type="entry name" value="Cyt_P450_CS"/>
</dbReference>
<comment type="subcellular location">
    <subcellularLocation>
        <location evidence="1">Cytoplasm</location>
    </subcellularLocation>
</comment>
<dbReference type="InterPro" id="IPR001128">
    <property type="entry name" value="Cyt_P450"/>
</dbReference>
<dbReference type="Pfam" id="PF00067">
    <property type="entry name" value="p450"/>
    <property type="match status" value="1"/>
</dbReference>
<dbReference type="GO" id="GO:0006707">
    <property type="term" value="P:cholesterol catabolic process"/>
    <property type="evidence" value="ECO:0007669"/>
    <property type="project" value="TreeGrafter"/>
</dbReference>
<dbReference type="GO" id="GO:0005737">
    <property type="term" value="C:cytoplasm"/>
    <property type="evidence" value="ECO:0007669"/>
    <property type="project" value="UniProtKB-SubCell"/>
</dbReference>
<accession>A0A840NA36</accession>
<evidence type="ECO:0000256" key="4">
    <source>
        <dbReference type="ARBA" id="ARBA00022617"/>
    </source>
</evidence>
<dbReference type="PROSITE" id="PS00086">
    <property type="entry name" value="CYTOCHROME_P450"/>
    <property type="match status" value="1"/>
</dbReference>
<dbReference type="InterPro" id="IPR036396">
    <property type="entry name" value="Cyt_P450_sf"/>
</dbReference>
<sequence>MNPIPADLTEIDLTDPQTFLDLDPIDMWRRFRAERPVHRHRAIGGAPGFWAVTRHADLMSVYRDNKRFTSERGNVLATLLQGHDSAAGKMMAVTDGPRHKAIRKLVLESFSPRVLKHVVGGIHERTRALLDQALELGSFDFATDVADHVPIGTIGDLMDIPQADRPPLVRWNTLTLSRHSSDEAAEDELMARNEILMYFSDLARRRRRKPGEDVISALATGLVDGEPLSEDEIVFNCYSLILGGDESSRMSSIGAVKAFSEFPEQWRALKAGEADVESATEEVLRWTTPAMHFGRRALQDVPVGDQIVEAGDVVTLWNSSANFDEAVYTEPERFDLARESNKHLAFGFGPHFCIGAFLGRAHVGAMLEGLRDRVADVQVAGEPKRLYSNFVHGFSSLPVEFTA</sequence>
<comment type="similarity">
    <text evidence="2 9">Belongs to the cytochrome P450 family.</text>
</comment>
<evidence type="ECO:0000256" key="7">
    <source>
        <dbReference type="ARBA" id="ARBA00023004"/>
    </source>
</evidence>
<evidence type="ECO:0000256" key="5">
    <source>
        <dbReference type="ARBA" id="ARBA00022723"/>
    </source>
</evidence>
<dbReference type="PANTHER" id="PTHR46696:SF4">
    <property type="entry name" value="BIOTIN BIOSYNTHESIS CYTOCHROME P450"/>
    <property type="match status" value="1"/>
</dbReference>
<reference evidence="10 11" key="1">
    <citation type="submission" date="2020-08" db="EMBL/GenBank/DDBJ databases">
        <title>Sequencing the genomes of 1000 actinobacteria strains.</title>
        <authorList>
            <person name="Klenk H.-P."/>
        </authorList>
    </citation>
    <scope>NUCLEOTIDE SEQUENCE [LARGE SCALE GENOMIC DNA]</scope>
    <source>
        <strain evidence="10 11">DSM 45582</strain>
    </source>
</reference>
<gene>
    <name evidence="10" type="ORF">BJ969_000331</name>
</gene>
<evidence type="ECO:0000256" key="9">
    <source>
        <dbReference type="RuleBase" id="RU000461"/>
    </source>
</evidence>
<dbReference type="AlphaFoldDB" id="A0A840NA36"/>
<dbReference type="Proteomes" id="UP000580474">
    <property type="component" value="Unassembled WGS sequence"/>
</dbReference>
<dbReference type="PRINTS" id="PR00359">
    <property type="entry name" value="BP450"/>
</dbReference>
<keyword evidence="3" id="KW-0963">Cytoplasm</keyword>
<evidence type="ECO:0000256" key="6">
    <source>
        <dbReference type="ARBA" id="ARBA00023002"/>
    </source>
</evidence>
<keyword evidence="8 9" id="KW-0503">Monooxygenase</keyword>
<evidence type="ECO:0000313" key="11">
    <source>
        <dbReference type="Proteomes" id="UP000580474"/>
    </source>
</evidence>
<keyword evidence="11" id="KW-1185">Reference proteome</keyword>
<dbReference type="FunFam" id="1.10.630.10:FF:000018">
    <property type="entry name" value="Cytochrome P450 monooxygenase"/>
    <property type="match status" value="1"/>
</dbReference>
<evidence type="ECO:0000313" key="10">
    <source>
        <dbReference type="EMBL" id="MBB5067243.1"/>
    </source>
</evidence>
<dbReference type="GO" id="GO:0008395">
    <property type="term" value="F:steroid hydroxylase activity"/>
    <property type="evidence" value="ECO:0007669"/>
    <property type="project" value="TreeGrafter"/>
</dbReference>
<proteinExistence type="inferred from homology"/>
<evidence type="ECO:0000256" key="3">
    <source>
        <dbReference type="ARBA" id="ARBA00022490"/>
    </source>
</evidence>
<keyword evidence="5 9" id="KW-0479">Metal-binding</keyword>
<dbReference type="GO" id="GO:0036199">
    <property type="term" value="F:cholest-4-en-3-one 26-monooxygenase activity"/>
    <property type="evidence" value="ECO:0007669"/>
    <property type="project" value="TreeGrafter"/>
</dbReference>
<keyword evidence="7 9" id="KW-0408">Iron</keyword>
<dbReference type="RefSeq" id="WP_184476642.1">
    <property type="nucleotide sequence ID" value="NZ_JACHIV010000001.1"/>
</dbReference>
<organism evidence="10 11">
    <name type="scientific">Saccharopolyspora gloriosae</name>
    <dbReference type="NCBI Taxonomy" id="455344"/>
    <lineage>
        <taxon>Bacteria</taxon>
        <taxon>Bacillati</taxon>
        <taxon>Actinomycetota</taxon>
        <taxon>Actinomycetes</taxon>
        <taxon>Pseudonocardiales</taxon>
        <taxon>Pseudonocardiaceae</taxon>
        <taxon>Saccharopolyspora</taxon>
    </lineage>
</organism>
<evidence type="ECO:0000256" key="1">
    <source>
        <dbReference type="ARBA" id="ARBA00004496"/>
    </source>
</evidence>
<dbReference type="SUPFAM" id="SSF48264">
    <property type="entry name" value="Cytochrome P450"/>
    <property type="match status" value="1"/>
</dbReference>
<dbReference type="EMBL" id="JACHIV010000001">
    <property type="protein sequence ID" value="MBB5067243.1"/>
    <property type="molecule type" value="Genomic_DNA"/>
</dbReference>
<dbReference type="GO" id="GO:0005506">
    <property type="term" value="F:iron ion binding"/>
    <property type="evidence" value="ECO:0007669"/>
    <property type="project" value="InterPro"/>
</dbReference>
<keyword evidence="6 9" id="KW-0560">Oxidoreductase</keyword>
<protein>
    <submittedName>
        <fullName evidence="10">Cytochrome P450</fullName>
    </submittedName>
</protein>
<keyword evidence="4 9" id="KW-0349">Heme</keyword>
<name>A0A840NA36_9PSEU</name>
<evidence type="ECO:0000256" key="2">
    <source>
        <dbReference type="ARBA" id="ARBA00010617"/>
    </source>
</evidence>
<dbReference type="GO" id="GO:0020037">
    <property type="term" value="F:heme binding"/>
    <property type="evidence" value="ECO:0007669"/>
    <property type="project" value="InterPro"/>
</dbReference>
<dbReference type="CDD" id="cd11033">
    <property type="entry name" value="CYP142-like"/>
    <property type="match status" value="1"/>
</dbReference>
<dbReference type="PANTHER" id="PTHR46696">
    <property type="entry name" value="P450, PUTATIVE (EUROFUNG)-RELATED"/>
    <property type="match status" value="1"/>
</dbReference>
<dbReference type="Gene3D" id="1.10.630.10">
    <property type="entry name" value="Cytochrome P450"/>
    <property type="match status" value="1"/>
</dbReference>
<comment type="caution">
    <text evidence="10">The sequence shown here is derived from an EMBL/GenBank/DDBJ whole genome shotgun (WGS) entry which is preliminary data.</text>
</comment>